<evidence type="ECO:0000256" key="3">
    <source>
        <dbReference type="ARBA" id="ARBA00022516"/>
    </source>
</evidence>
<comment type="caution">
    <text evidence="14">The sequence shown here is derived from an EMBL/GenBank/DDBJ whole genome shotgun (WGS) entry which is preliminary data.</text>
</comment>
<dbReference type="InterPro" id="IPR005218">
    <property type="entry name" value="Diacylglycerol/lipid_kinase"/>
</dbReference>
<dbReference type="InterPro" id="IPR001206">
    <property type="entry name" value="Diacylglycerol_kinase_cat_dom"/>
</dbReference>
<dbReference type="PANTHER" id="PTHR12358:SF106">
    <property type="entry name" value="LIPID KINASE YEGS"/>
    <property type="match status" value="1"/>
</dbReference>
<keyword evidence="12" id="KW-1208">Phospholipid metabolism</keyword>
<dbReference type="Pfam" id="PF19279">
    <property type="entry name" value="YegS_C"/>
    <property type="match status" value="1"/>
</dbReference>
<protein>
    <submittedName>
        <fullName evidence="14">YegS/Rv2252/BmrU family lipid kinase</fullName>
    </submittedName>
</protein>
<dbReference type="Pfam" id="PF00781">
    <property type="entry name" value="DAGK_cat"/>
    <property type="match status" value="1"/>
</dbReference>
<dbReference type="InterPro" id="IPR050187">
    <property type="entry name" value="Lipid_Phosphate_FormReg"/>
</dbReference>
<keyword evidence="10" id="KW-0443">Lipid metabolism</keyword>
<keyword evidence="15" id="KW-1185">Reference proteome</keyword>
<dbReference type="OrthoDB" id="9786026at2"/>
<accession>A0A4R3L548</accession>
<evidence type="ECO:0000256" key="9">
    <source>
        <dbReference type="ARBA" id="ARBA00022842"/>
    </source>
</evidence>
<comment type="cofactor">
    <cofactor evidence="1">
        <name>Mg(2+)</name>
        <dbReference type="ChEBI" id="CHEBI:18420"/>
    </cofactor>
</comment>
<dbReference type="SUPFAM" id="SSF111331">
    <property type="entry name" value="NAD kinase/diacylglycerol kinase-like"/>
    <property type="match status" value="1"/>
</dbReference>
<evidence type="ECO:0000313" key="15">
    <source>
        <dbReference type="Proteomes" id="UP000294937"/>
    </source>
</evidence>
<proteinExistence type="inferred from homology"/>
<dbReference type="NCBIfam" id="TIGR00147">
    <property type="entry name" value="YegS/Rv2252/BmrU family lipid kinase"/>
    <property type="match status" value="1"/>
</dbReference>
<dbReference type="GO" id="GO:0005524">
    <property type="term" value="F:ATP binding"/>
    <property type="evidence" value="ECO:0007669"/>
    <property type="project" value="UniProtKB-KW"/>
</dbReference>
<dbReference type="AlphaFoldDB" id="A0A4R3L548"/>
<comment type="similarity">
    <text evidence="2">Belongs to the diacylglycerol/lipid kinase family.</text>
</comment>
<keyword evidence="11" id="KW-0594">Phospholipid biosynthesis</keyword>
<evidence type="ECO:0000256" key="6">
    <source>
        <dbReference type="ARBA" id="ARBA00022741"/>
    </source>
</evidence>
<keyword evidence="8" id="KW-0067">ATP-binding</keyword>
<dbReference type="Proteomes" id="UP000294937">
    <property type="component" value="Unassembled WGS sequence"/>
</dbReference>
<dbReference type="SMART" id="SM00046">
    <property type="entry name" value="DAGKc"/>
    <property type="match status" value="1"/>
</dbReference>
<sequence>MYLFIVNPISGNGRGKGIWGEIQKALDEKEIPYQVRVTEYQGHAVLITQEAVEQGGFRAVIAVGGDGTVHEVGNCLAGTQLPLGYIPAGTGNDFATAEKIPSQPLQALERILKHEARAIDTAKVNGKVIIGFIGIGFDAQVTQHVNGSSLKKWLGKFSYLVGVFRTFFRFRPARFTLQIDEEAFTYDDVWLAAISNIPNYGGGMMINPGAINDDGILQVCCVYQISRFELLRMFPTVYWGTHTSHPSVALHQGAKVRIQADPPLPVQIDGEIYGETPMTIEIQPKSLLIL</sequence>
<name>A0A4R3L548_9BACL</name>
<keyword evidence="7 14" id="KW-0418">Kinase</keyword>
<keyword evidence="3" id="KW-0444">Lipid biosynthesis</keyword>
<evidence type="ECO:0000256" key="12">
    <source>
        <dbReference type="ARBA" id="ARBA00023264"/>
    </source>
</evidence>
<dbReference type="GO" id="GO:0005886">
    <property type="term" value="C:plasma membrane"/>
    <property type="evidence" value="ECO:0007669"/>
    <property type="project" value="TreeGrafter"/>
</dbReference>
<keyword evidence="6" id="KW-0547">Nucleotide-binding</keyword>
<organism evidence="14 15">
    <name type="scientific">Hazenella coriacea</name>
    <dbReference type="NCBI Taxonomy" id="1179467"/>
    <lineage>
        <taxon>Bacteria</taxon>
        <taxon>Bacillati</taxon>
        <taxon>Bacillota</taxon>
        <taxon>Bacilli</taxon>
        <taxon>Bacillales</taxon>
        <taxon>Thermoactinomycetaceae</taxon>
        <taxon>Hazenella</taxon>
    </lineage>
</organism>
<keyword evidence="5" id="KW-0479">Metal-binding</keyword>
<dbReference type="InterPro" id="IPR016064">
    <property type="entry name" value="NAD/diacylglycerol_kinase_sf"/>
</dbReference>
<evidence type="ECO:0000259" key="13">
    <source>
        <dbReference type="PROSITE" id="PS50146"/>
    </source>
</evidence>
<evidence type="ECO:0000256" key="10">
    <source>
        <dbReference type="ARBA" id="ARBA00023098"/>
    </source>
</evidence>
<evidence type="ECO:0000313" key="14">
    <source>
        <dbReference type="EMBL" id="TCS91984.1"/>
    </source>
</evidence>
<dbReference type="RefSeq" id="WP_131926883.1">
    <property type="nucleotide sequence ID" value="NZ_SMAG01000020.1"/>
</dbReference>
<dbReference type="InterPro" id="IPR045540">
    <property type="entry name" value="YegS/DAGK_C"/>
</dbReference>
<dbReference type="GO" id="GO:0046872">
    <property type="term" value="F:metal ion binding"/>
    <property type="evidence" value="ECO:0007669"/>
    <property type="project" value="UniProtKB-KW"/>
</dbReference>
<dbReference type="Gene3D" id="2.60.200.40">
    <property type="match status" value="1"/>
</dbReference>
<dbReference type="PANTHER" id="PTHR12358">
    <property type="entry name" value="SPHINGOSINE KINASE"/>
    <property type="match status" value="1"/>
</dbReference>
<dbReference type="InterPro" id="IPR017438">
    <property type="entry name" value="ATP-NAD_kinase_N"/>
</dbReference>
<feature type="domain" description="DAGKc" evidence="13">
    <location>
        <begin position="1"/>
        <end position="128"/>
    </location>
</feature>
<gene>
    <name evidence="14" type="ORF">EDD58_1204</name>
</gene>
<evidence type="ECO:0000256" key="2">
    <source>
        <dbReference type="ARBA" id="ARBA00005983"/>
    </source>
</evidence>
<evidence type="ECO:0000256" key="11">
    <source>
        <dbReference type="ARBA" id="ARBA00023209"/>
    </source>
</evidence>
<dbReference type="PROSITE" id="PS50146">
    <property type="entry name" value="DAGK"/>
    <property type="match status" value="1"/>
</dbReference>
<keyword evidence="4" id="KW-0808">Transferase</keyword>
<dbReference type="GO" id="GO:0008654">
    <property type="term" value="P:phospholipid biosynthetic process"/>
    <property type="evidence" value="ECO:0007669"/>
    <property type="project" value="UniProtKB-KW"/>
</dbReference>
<keyword evidence="9" id="KW-0460">Magnesium</keyword>
<dbReference type="GO" id="GO:0016301">
    <property type="term" value="F:kinase activity"/>
    <property type="evidence" value="ECO:0007669"/>
    <property type="project" value="UniProtKB-KW"/>
</dbReference>
<evidence type="ECO:0000256" key="5">
    <source>
        <dbReference type="ARBA" id="ARBA00022723"/>
    </source>
</evidence>
<evidence type="ECO:0000256" key="7">
    <source>
        <dbReference type="ARBA" id="ARBA00022777"/>
    </source>
</evidence>
<evidence type="ECO:0000256" key="4">
    <source>
        <dbReference type="ARBA" id="ARBA00022679"/>
    </source>
</evidence>
<evidence type="ECO:0000256" key="1">
    <source>
        <dbReference type="ARBA" id="ARBA00001946"/>
    </source>
</evidence>
<reference evidence="14 15" key="1">
    <citation type="submission" date="2019-03" db="EMBL/GenBank/DDBJ databases">
        <title>Genomic Encyclopedia of Type Strains, Phase IV (KMG-IV): sequencing the most valuable type-strain genomes for metagenomic binning, comparative biology and taxonomic classification.</title>
        <authorList>
            <person name="Goeker M."/>
        </authorList>
    </citation>
    <scope>NUCLEOTIDE SEQUENCE [LARGE SCALE GENOMIC DNA]</scope>
    <source>
        <strain evidence="14 15">DSM 45707</strain>
    </source>
</reference>
<dbReference type="Gene3D" id="3.40.50.10330">
    <property type="entry name" value="Probable inorganic polyphosphate/atp-NAD kinase, domain 1"/>
    <property type="match status" value="1"/>
</dbReference>
<dbReference type="EMBL" id="SMAG01000020">
    <property type="protein sequence ID" value="TCS91984.1"/>
    <property type="molecule type" value="Genomic_DNA"/>
</dbReference>
<evidence type="ECO:0000256" key="8">
    <source>
        <dbReference type="ARBA" id="ARBA00022840"/>
    </source>
</evidence>